<comment type="catalytic activity">
    <reaction evidence="5 6">
        <text>Exonucleolytic cleavage in either 5'- to 3'- or 3'- to 5'-direction to yield nucleoside 5'-phosphates.</text>
        <dbReference type="EC" id="3.1.11.6"/>
    </reaction>
</comment>
<accession>A0ABV7M7X5</accession>
<feature type="domain" description="OB-fold nucleic acid binding" evidence="9">
    <location>
        <begin position="9"/>
        <end position="101"/>
    </location>
</feature>
<reference evidence="11" key="1">
    <citation type="journal article" date="2019" name="Int. J. Syst. Evol. Microbiol.">
        <title>The Global Catalogue of Microorganisms (GCM) 10K type strain sequencing project: providing services to taxonomists for standard genome sequencing and annotation.</title>
        <authorList>
            <consortium name="The Broad Institute Genomics Platform"/>
            <consortium name="The Broad Institute Genome Sequencing Center for Infectious Disease"/>
            <person name="Wu L."/>
            <person name="Ma J."/>
        </authorList>
    </citation>
    <scope>NUCLEOTIDE SEQUENCE [LARGE SCALE GENOMIC DNA]</scope>
    <source>
        <strain evidence="11">KCTC 22245</strain>
    </source>
</reference>
<comment type="similarity">
    <text evidence="5 6">Belongs to the XseA family.</text>
</comment>
<keyword evidence="4 5" id="KW-0269">Exonuclease</keyword>
<evidence type="ECO:0000256" key="5">
    <source>
        <dbReference type="HAMAP-Rule" id="MF_00378"/>
    </source>
</evidence>
<dbReference type="GO" id="GO:0008855">
    <property type="term" value="F:exodeoxyribonuclease VII activity"/>
    <property type="evidence" value="ECO:0007669"/>
    <property type="project" value="UniProtKB-EC"/>
</dbReference>
<dbReference type="InterPro" id="IPR003753">
    <property type="entry name" value="Exonuc_VII_L"/>
</dbReference>
<sequence>MSDGNVPEFTVTELAGKLKRTIEDAYGYVRVRGELGRVTRAGSGHVYLDLKDDRAVLSSVMWKGTAQRQTVKPEQGMEVVATGRMSTFPGQSRYQLIIDTLAPAGAGALMALYEERKKKLAAEGLFDPARKRPLPMLPARIGVVTSPSGAVIRDILHRLRDRFPSHVMVWPTLVQGEGAPAGIVRGIEGFGRMPEGQRPDVVIVARGGGSLEDLWCFNDEAVVRAAAASPIPLISAVGHETDTTLIDYAADVRAPTPTAAAEIAVPVRSELMAKVSQCEGRLRRQMGALLEGARMALRSAERGLGSPESLLSTAEQRLDRADSRFLSLRQGLLQGRELALGRCLPRLQPSLLLRPVEKMEYRLGRASLPRGLMLSRLERREERVAQAGRLLDSVSYKGVLDRGFALVTDDEGRVVKTKKAAEAAPVLNLTFADGTARVGSGRPAPKPRKKTPPSGDQQSLL</sequence>
<dbReference type="PANTHER" id="PTHR30008:SF0">
    <property type="entry name" value="EXODEOXYRIBONUCLEASE 7 LARGE SUBUNIT"/>
    <property type="match status" value="1"/>
</dbReference>
<gene>
    <name evidence="5 10" type="primary">xseA</name>
    <name evidence="10" type="ORF">ACFONP_01845</name>
</gene>
<dbReference type="InterPro" id="IPR020579">
    <property type="entry name" value="Exonuc_VII_lsu_C"/>
</dbReference>
<keyword evidence="11" id="KW-1185">Reference proteome</keyword>
<evidence type="ECO:0000256" key="6">
    <source>
        <dbReference type="RuleBase" id="RU004355"/>
    </source>
</evidence>
<keyword evidence="3 5" id="KW-0378">Hydrolase</keyword>
<proteinExistence type="inferred from homology"/>
<dbReference type="RefSeq" id="WP_189572524.1">
    <property type="nucleotide sequence ID" value="NZ_BMXU01000001.1"/>
</dbReference>
<evidence type="ECO:0000256" key="2">
    <source>
        <dbReference type="ARBA" id="ARBA00022722"/>
    </source>
</evidence>
<dbReference type="EC" id="3.1.11.6" evidence="5"/>
<dbReference type="CDD" id="cd04489">
    <property type="entry name" value="ExoVII_LU_OBF"/>
    <property type="match status" value="1"/>
</dbReference>
<comment type="subunit">
    <text evidence="5">Heterooligomer composed of large and small subunits.</text>
</comment>
<comment type="function">
    <text evidence="5">Bidirectionally degrades single-stranded DNA into large acid-insoluble oligonucleotides, which are then degraded further into small acid-soluble oligonucleotides.</text>
</comment>
<dbReference type="Pfam" id="PF13742">
    <property type="entry name" value="tRNA_anti_2"/>
    <property type="match status" value="1"/>
</dbReference>
<protein>
    <recommendedName>
        <fullName evidence="5">Exodeoxyribonuclease 7 large subunit</fullName>
        <ecNumber evidence="5">3.1.11.6</ecNumber>
    </recommendedName>
    <alternativeName>
        <fullName evidence="5">Exodeoxyribonuclease VII large subunit</fullName>
        <shortName evidence="5">Exonuclease VII large subunit</shortName>
    </alternativeName>
</protein>
<evidence type="ECO:0000313" key="11">
    <source>
        <dbReference type="Proteomes" id="UP001595607"/>
    </source>
</evidence>
<name>A0ABV7M7X5_9PROT</name>
<evidence type="ECO:0000259" key="8">
    <source>
        <dbReference type="Pfam" id="PF02601"/>
    </source>
</evidence>
<comment type="caution">
    <text evidence="10">The sequence shown here is derived from an EMBL/GenBank/DDBJ whole genome shotgun (WGS) entry which is preliminary data.</text>
</comment>
<dbReference type="NCBIfam" id="TIGR00237">
    <property type="entry name" value="xseA"/>
    <property type="match status" value="1"/>
</dbReference>
<feature type="region of interest" description="Disordered" evidence="7">
    <location>
        <begin position="434"/>
        <end position="461"/>
    </location>
</feature>
<dbReference type="HAMAP" id="MF_00378">
    <property type="entry name" value="Exonuc_7_L"/>
    <property type="match status" value="1"/>
</dbReference>
<keyword evidence="2 5" id="KW-0540">Nuclease</keyword>
<organism evidence="10 11">
    <name type="scientific">Parvularcula lutaonensis</name>
    <dbReference type="NCBI Taxonomy" id="491923"/>
    <lineage>
        <taxon>Bacteria</taxon>
        <taxon>Pseudomonadati</taxon>
        <taxon>Pseudomonadota</taxon>
        <taxon>Alphaproteobacteria</taxon>
        <taxon>Parvularculales</taxon>
        <taxon>Parvularculaceae</taxon>
        <taxon>Parvularcula</taxon>
    </lineage>
</organism>
<dbReference type="Pfam" id="PF02601">
    <property type="entry name" value="Exonuc_VII_L"/>
    <property type="match status" value="1"/>
</dbReference>
<dbReference type="EMBL" id="JBHRVA010000002">
    <property type="protein sequence ID" value="MFC3301471.1"/>
    <property type="molecule type" value="Genomic_DNA"/>
</dbReference>
<evidence type="ECO:0000256" key="4">
    <source>
        <dbReference type="ARBA" id="ARBA00022839"/>
    </source>
</evidence>
<dbReference type="Proteomes" id="UP001595607">
    <property type="component" value="Unassembled WGS sequence"/>
</dbReference>
<dbReference type="InterPro" id="IPR025824">
    <property type="entry name" value="OB-fold_nuc-bd_dom"/>
</dbReference>
<evidence type="ECO:0000256" key="7">
    <source>
        <dbReference type="SAM" id="MobiDB-lite"/>
    </source>
</evidence>
<keyword evidence="1 5" id="KW-0963">Cytoplasm</keyword>
<feature type="domain" description="Exonuclease VII large subunit C-terminal" evidence="8">
    <location>
        <begin position="125"/>
        <end position="437"/>
    </location>
</feature>
<comment type="subcellular location">
    <subcellularLocation>
        <location evidence="5 6">Cytoplasm</location>
    </subcellularLocation>
</comment>
<dbReference type="PANTHER" id="PTHR30008">
    <property type="entry name" value="EXODEOXYRIBONUCLEASE 7 LARGE SUBUNIT"/>
    <property type="match status" value="1"/>
</dbReference>
<evidence type="ECO:0000259" key="9">
    <source>
        <dbReference type="Pfam" id="PF13742"/>
    </source>
</evidence>
<evidence type="ECO:0000313" key="10">
    <source>
        <dbReference type="EMBL" id="MFC3301471.1"/>
    </source>
</evidence>
<evidence type="ECO:0000256" key="1">
    <source>
        <dbReference type="ARBA" id="ARBA00022490"/>
    </source>
</evidence>
<evidence type="ECO:0000256" key="3">
    <source>
        <dbReference type="ARBA" id="ARBA00022801"/>
    </source>
</evidence>